<dbReference type="SUPFAM" id="SSF53335">
    <property type="entry name" value="S-adenosyl-L-methionine-dependent methyltransferases"/>
    <property type="match status" value="1"/>
</dbReference>
<dbReference type="NCBIfam" id="TIGR00478">
    <property type="entry name" value="tly"/>
    <property type="match status" value="1"/>
</dbReference>
<keyword evidence="1 3" id="KW-0694">RNA-binding</keyword>
<proteinExistence type="inferred from homology"/>
<dbReference type="Gene3D" id="3.10.290.10">
    <property type="entry name" value="RNA-binding S4 domain"/>
    <property type="match status" value="1"/>
</dbReference>
<evidence type="ECO:0000256" key="3">
    <source>
        <dbReference type="PROSITE-ProRule" id="PRU00182"/>
    </source>
</evidence>
<feature type="domain" description="RNA-binding S4" evidence="4">
    <location>
        <begin position="8"/>
        <end position="72"/>
    </location>
</feature>
<dbReference type="GO" id="GO:0032259">
    <property type="term" value="P:methylation"/>
    <property type="evidence" value="ECO:0007669"/>
    <property type="project" value="UniProtKB-KW"/>
</dbReference>
<dbReference type="SMART" id="SM00363">
    <property type="entry name" value="S4"/>
    <property type="match status" value="1"/>
</dbReference>
<dbReference type="EMBL" id="PUIV01000012">
    <property type="protein sequence ID" value="PWB94051.1"/>
    <property type="molecule type" value="Genomic_DNA"/>
</dbReference>
<dbReference type="InterPro" id="IPR002942">
    <property type="entry name" value="S4_RNA-bd"/>
</dbReference>
<evidence type="ECO:0000256" key="1">
    <source>
        <dbReference type="ARBA" id="ARBA00022884"/>
    </source>
</evidence>
<comment type="caution">
    <text evidence="5">The sequence shown here is derived from an EMBL/GenBank/DDBJ whole genome shotgun (WGS) entry which is preliminary data.</text>
</comment>
<keyword evidence="5" id="KW-0808">Transferase</keyword>
<dbReference type="InterPro" id="IPR047048">
    <property type="entry name" value="TlyA"/>
</dbReference>
<dbReference type="PANTHER" id="PTHR32319:SF0">
    <property type="entry name" value="BACTERIAL HEMOLYSIN-LIKE PROTEIN"/>
    <property type="match status" value="1"/>
</dbReference>
<keyword evidence="6" id="KW-1185">Reference proteome</keyword>
<dbReference type="OrthoDB" id="9784736at2"/>
<name>A0A2U1SR11_METSR</name>
<dbReference type="PROSITE" id="PS50889">
    <property type="entry name" value="S4"/>
    <property type="match status" value="1"/>
</dbReference>
<dbReference type="GO" id="GO:0008168">
    <property type="term" value="F:methyltransferase activity"/>
    <property type="evidence" value="ECO:0007669"/>
    <property type="project" value="UniProtKB-KW"/>
</dbReference>
<dbReference type="RefSeq" id="WP_108917111.1">
    <property type="nucleotide sequence ID" value="NZ_BGJY01000002.1"/>
</dbReference>
<reference evidence="5 6" key="1">
    <citation type="journal article" date="2018" name="Appl. Microbiol. Biotechnol.">
        <title>Co-cultivation of the strictly anaerobic methanogen Methanosarcina barkeri with aerobic methanotrophs in an oxygen-limited membrane bioreactor.</title>
        <authorList>
            <person name="In 't Zandt M.H."/>
            <person name="van den Bosch T.J.M."/>
            <person name="Rijkers R."/>
            <person name="van Kessel M.A.H.J."/>
            <person name="Jetten M.S.M."/>
            <person name="Welte C.U."/>
        </authorList>
    </citation>
    <scope>NUCLEOTIDE SEQUENCE [LARGE SCALE GENOMIC DNA]</scope>
    <source>
        <strain evidence="5 6">DSM 17706</strain>
    </source>
</reference>
<dbReference type="GO" id="GO:0003723">
    <property type="term" value="F:RNA binding"/>
    <property type="evidence" value="ECO:0007669"/>
    <property type="project" value="UniProtKB-KW"/>
</dbReference>
<dbReference type="Pfam" id="PF01479">
    <property type="entry name" value="S4"/>
    <property type="match status" value="1"/>
</dbReference>
<comment type="similarity">
    <text evidence="2">Belongs to the TlyA family.</text>
</comment>
<organism evidence="5 6">
    <name type="scientific">Methylosinus sporium</name>
    <dbReference type="NCBI Taxonomy" id="428"/>
    <lineage>
        <taxon>Bacteria</taxon>
        <taxon>Pseudomonadati</taxon>
        <taxon>Pseudomonadota</taxon>
        <taxon>Alphaproteobacteria</taxon>
        <taxon>Hyphomicrobiales</taxon>
        <taxon>Methylocystaceae</taxon>
        <taxon>Methylosinus</taxon>
    </lineage>
</organism>
<gene>
    <name evidence="5" type="ORF">C5689_09850</name>
</gene>
<evidence type="ECO:0000259" key="4">
    <source>
        <dbReference type="SMART" id="SM00363"/>
    </source>
</evidence>
<dbReference type="InterPro" id="IPR002877">
    <property type="entry name" value="RNA_MeTrfase_FtsJ_dom"/>
</dbReference>
<dbReference type="InterPro" id="IPR036986">
    <property type="entry name" value="S4_RNA-bd_sf"/>
</dbReference>
<dbReference type="Gene3D" id="3.40.50.150">
    <property type="entry name" value="Vaccinia Virus protein VP39"/>
    <property type="match status" value="1"/>
</dbReference>
<evidence type="ECO:0000256" key="2">
    <source>
        <dbReference type="ARBA" id="ARBA00029460"/>
    </source>
</evidence>
<keyword evidence="5" id="KW-0489">Methyltransferase</keyword>
<dbReference type="AlphaFoldDB" id="A0A2U1SR11"/>
<evidence type="ECO:0000313" key="5">
    <source>
        <dbReference type="EMBL" id="PWB94051.1"/>
    </source>
</evidence>
<dbReference type="Proteomes" id="UP000245137">
    <property type="component" value="Unassembled WGS sequence"/>
</dbReference>
<dbReference type="InterPro" id="IPR004538">
    <property type="entry name" value="Hemolysin_A/TlyA"/>
</dbReference>
<dbReference type="InterPro" id="IPR029063">
    <property type="entry name" value="SAM-dependent_MTases_sf"/>
</dbReference>
<protein>
    <submittedName>
        <fullName evidence="5">TlyA family rRNA (Cytidine-2'-O)-methyltransferase</fullName>
    </submittedName>
</protein>
<dbReference type="PANTHER" id="PTHR32319">
    <property type="entry name" value="BACTERIAL HEMOLYSIN-LIKE PROTEIN"/>
    <property type="match status" value="1"/>
</dbReference>
<accession>A0A2U1SR11</accession>
<sequence length="251" mass="26527">MVSASEPLRVDVALCERGFFESRAKAQEAILAGLVEVGGRKIAKPSQLVPPDAEIVARAPHPYVSRGGVKLAHALAAFGVHAQDRYCLDVGASTGGFTDALLRAGARHVVAVDVGHDQLHERLRADARVTSLEGQDARALTREHLAEAPSLIVIDASFISLALVLPPVLPLAAGGAELLALVKPQFEAGRKAAKKGVVRDEAIHAQVCARISAEVETLAWRVLGVIASPIEGGDGNREFLLHARRDGCCKD</sequence>
<dbReference type="CDD" id="cd02440">
    <property type="entry name" value="AdoMet_MTases"/>
    <property type="match status" value="1"/>
</dbReference>
<dbReference type="SUPFAM" id="SSF55174">
    <property type="entry name" value="Alpha-L RNA-binding motif"/>
    <property type="match status" value="1"/>
</dbReference>
<evidence type="ECO:0000313" key="6">
    <source>
        <dbReference type="Proteomes" id="UP000245137"/>
    </source>
</evidence>
<dbReference type="Pfam" id="PF01728">
    <property type="entry name" value="FtsJ"/>
    <property type="match status" value="1"/>
</dbReference>
<dbReference type="CDD" id="cd00165">
    <property type="entry name" value="S4"/>
    <property type="match status" value="1"/>
</dbReference>
<dbReference type="PIRSF" id="PIRSF005578">
    <property type="entry name" value="TlyA"/>
    <property type="match status" value="1"/>
</dbReference>